<proteinExistence type="predicted"/>
<dbReference type="Proteomes" id="UP001234989">
    <property type="component" value="Chromosome 6"/>
</dbReference>
<dbReference type="AlphaFoldDB" id="A0AAF0TZR9"/>
<dbReference type="PANTHER" id="PTHR48435">
    <property type="entry name" value="POLYPROTEIN"/>
    <property type="match status" value="1"/>
</dbReference>
<dbReference type="PANTHER" id="PTHR48435:SF1">
    <property type="entry name" value="POLYPROTEIN"/>
    <property type="match status" value="1"/>
</dbReference>
<name>A0AAF0TZR9_SOLVR</name>
<reference evidence="1" key="1">
    <citation type="submission" date="2023-08" db="EMBL/GenBank/DDBJ databases">
        <title>A de novo genome assembly of Solanum verrucosum Schlechtendal, a Mexican diploid species geographically isolated from the other diploid A-genome species in potato relatives.</title>
        <authorList>
            <person name="Hosaka K."/>
        </authorList>
    </citation>
    <scope>NUCLEOTIDE SEQUENCE</scope>
    <source>
        <tissue evidence="1">Young leaves</tissue>
    </source>
</reference>
<keyword evidence="2" id="KW-1185">Reference proteome</keyword>
<gene>
    <name evidence="1" type="ORF">MTR67_026438</name>
</gene>
<accession>A0AAF0TZR9</accession>
<protein>
    <submittedName>
        <fullName evidence="1">Uncharacterized protein</fullName>
    </submittedName>
</protein>
<organism evidence="1 2">
    <name type="scientific">Solanum verrucosum</name>
    <dbReference type="NCBI Taxonomy" id="315347"/>
    <lineage>
        <taxon>Eukaryota</taxon>
        <taxon>Viridiplantae</taxon>
        <taxon>Streptophyta</taxon>
        <taxon>Embryophyta</taxon>
        <taxon>Tracheophyta</taxon>
        <taxon>Spermatophyta</taxon>
        <taxon>Magnoliopsida</taxon>
        <taxon>eudicotyledons</taxon>
        <taxon>Gunneridae</taxon>
        <taxon>Pentapetalae</taxon>
        <taxon>asterids</taxon>
        <taxon>lamiids</taxon>
        <taxon>Solanales</taxon>
        <taxon>Solanaceae</taxon>
        <taxon>Solanoideae</taxon>
        <taxon>Solaneae</taxon>
        <taxon>Solanum</taxon>
    </lineage>
</organism>
<evidence type="ECO:0000313" key="1">
    <source>
        <dbReference type="EMBL" id="WMV33053.1"/>
    </source>
</evidence>
<evidence type="ECO:0000313" key="2">
    <source>
        <dbReference type="Proteomes" id="UP001234989"/>
    </source>
</evidence>
<dbReference type="InterPro" id="IPR053098">
    <property type="entry name" value="Petuviruses_polyprotein"/>
</dbReference>
<dbReference type="EMBL" id="CP133617">
    <property type="protein sequence ID" value="WMV33053.1"/>
    <property type="molecule type" value="Genomic_DNA"/>
</dbReference>
<sequence length="187" mass="21697">MSLPDPYLMEALKIHVEILEAPQNRDAIQATLHYQLAWRVQNHEMDLSLQGGQDTLFVNVYATNVTTQCTQIPRQISREELVKVLPDSWVTNYEKLRDHPQPLQSTEPTFSKKKSDNIISICFDHSQLKKVHKTPFSIHMYQPLNSLGQKDNLDSESISLFFGNDLDWIKEFDHDDLGVFLYKCTFT</sequence>